<organism evidence="1 2">
    <name type="scientific">Melastoma candidum</name>
    <dbReference type="NCBI Taxonomy" id="119954"/>
    <lineage>
        <taxon>Eukaryota</taxon>
        <taxon>Viridiplantae</taxon>
        <taxon>Streptophyta</taxon>
        <taxon>Embryophyta</taxon>
        <taxon>Tracheophyta</taxon>
        <taxon>Spermatophyta</taxon>
        <taxon>Magnoliopsida</taxon>
        <taxon>eudicotyledons</taxon>
        <taxon>Gunneridae</taxon>
        <taxon>Pentapetalae</taxon>
        <taxon>rosids</taxon>
        <taxon>malvids</taxon>
        <taxon>Myrtales</taxon>
        <taxon>Melastomataceae</taxon>
        <taxon>Melastomatoideae</taxon>
        <taxon>Melastomateae</taxon>
        <taxon>Melastoma</taxon>
    </lineage>
</organism>
<protein>
    <submittedName>
        <fullName evidence="1">Uncharacterized protein</fullName>
    </submittedName>
</protein>
<evidence type="ECO:0000313" key="1">
    <source>
        <dbReference type="EMBL" id="KAI4329677.1"/>
    </source>
</evidence>
<gene>
    <name evidence="1" type="ORF">MLD38_028037</name>
</gene>
<sequence length="661" mass="74077">MKRLIRCCKYEVILSESRKSGIGRVILSRRVGTSVASDASSDDDVSYPDKLDSTCIVQYKDLLTRSQGSGCGLYILDLINSGSLQADRDLYSSLVKKCTELKKLKEGRLVHHHLENTIFKDDIFLQNHILNLYSKCGSLGEARELFDKMAVKDMVSWTTLITGYSQDGQSENAIALFPEMLAMGFEPNEFTFSSTLKASGNCSNGMNGRQIHAYCLKWGYLSNVYVGSSLVDMYARHGQIREAQMVFDSLACKNEVSWNALIAAHARRGDSERALYLFSGILRNGLKPTHFTYSSLFGALSATGSLEQGKWVHAHLIKSGGQLIAYVGNTLVDMYAKSGSIEDMEKAFNRLLRRDVVSWNSLLNGYALHGKAKECVKKFEEMLKTGTEPTDVTFLCVLSACSHAGLLDKGQLYFNSIEKYKLEPRAFHYVAMVDLLGRAGRLQEAERFIKEMPIEPTAEVWGALMSACKMHKNLELGAYAAEKAIELDPVDSGPHVILSNIYASAGRWGDVARVRKVMKSSGVKKEPACSWVEIENRVHMFVANDDAHPQKEEIRTTWEDIHSKIKAIGYVPDTSSVLFFADEQEREQRLQQHSEKLALAFSVLNTPANSTIRIKKNLRVCSDCHSAFKFASKVLDREISLRDTNRFHHFRDGSCSCGDYW</sequence>
<comment type="caution">
    <text evidence="1">The sequence shown here is derived from an EMBL/GenBank/DDBJ whole genome shotgun (WGS) entry which is preliminary data.</text>
</comment>
<evidence type="ECO:0000313" key="2">
    <source>
        <dbReference type="Proteomes" id="UP001057402"/>
    </source>
</evidence>
<name>A0ACB9MZX6_9MYRT</name>
<accession>A0ACB9MZX6</accession>
<keyword evidence="2" id="KW-1185">Reference proteome</keyword>
<reference evidence="2" key="1">
    <citation type="journal article" date="2023" name="Front. Plant Sci.">
        <title>Chromosomal-level genome assembly of Melastoma candidum provides insights into trichome evolution.</title>
        <authorList>
            <person name="Zhong Y."/>
            <person name="Wu W."/>
            <person name="Sun C."/>
            <person name="Zou P."/>
            <person name="Liu Y."/>
            <person name="Dai S."/>
            <person name="Zhou R."/>
        </authorList>
    </citation>
    <scope>NUCLEOTIDE SEQUENCE [LARGE SCALE GENOMIC DNA]</scope>
</reference>
<dbReference type="EMBL" id="CM042887">
    <property type="protein sequence ID" value="KAI4329677.1"/>
    <property type="molecule type" value="Genomic_DNA"/>
</dbReference>
<proteinExistence type="predicted"/>
<dbReference type="Proteomes" id="UP001057402">
    <property type="component" value="Chromosome 8"/>
</dbReference>